<dbReference type="OrthoDB" id="6528973at2759"/>
<evidence type="ECO:0000313" key="2">
    <source>
        <dbReference type="EMBL" id="CAD7655321.1"/>
    </source>
</evidence>
<keyword evidence="3" id="KW-1185">Reference proteome</keyword>
<proteinExistence type="predicted"/>
<reference evidence="2" key="1">
    <citation type="submission" date="2020-11" db="EMBL/GenBank/DDBJ databases">
        <authorList>
            <person name="Tran Van P."/>
        </authorList>
    </citation>
    <scope>NUCLEOTIDE SEQUENCE</scope>
</reference>
<evidence type="ECO:0000256" key="1">
    <source>
        <dbReference type="SAM" id="MobiDB-lite"/>
    </source>
</evidence>
<organism evidence="2">
    <name type="scientific">Oppiella nova</name>
    <dbReference type="NCBI Taxonomy" id="334625"/>
    <lineage>
        <taxon>Eukaryota</taxon>
        <taxon>Metazoa</taxon>
        <taxon>Ecdysozoa</taxon>
        <taxon>Arthropoda</taxon>
        <taxon>Chelicerata</taxon>
        <taxon>Arachnida</taxon>
        <taxon>Acari</taxon>
        <taxon>Acariformes</taxon>
        <taxon>Sarcoptiformes</taxon>
        <taxon>Oribatida</taxon>
        <taxon>Brachypylina</taxon>
        <taxon>Oppioidea</taxon>
        <taxon>Oppiidae</taxon>
        <taxon>Oppiella</taxon>
    </lineage>
</organism>
<gene>
    <name evidence="2" type="ORF">ONB1V03_LOCUS11964</name>
</gene>
<feature type="compositionally biased region" description="Polar residues" evidence="1">
    <location>
        <begin position="1"/>
        <end position="10"/>
    </location>
</feature>
<sequence>MDQLSISDATNGKHSERPVSASGDPLLRRNGSQKMPKKCAKRAVRYFDNDLNVQRFLGIFSAHYCWPQDCEEGSRDKCWSQVMIASNEWFMARLWPQVVSKVPKITADDRTLHQINELLFALVLKECDLLTAQQMQYFEAVIDVFNNELTFGVLFWLKICSQFNWRLIYAKLIADHKHCKRVLEVLCEELESEDVYRCMNGQEVDYLYSLVDCVCVHAIAHNIVNDKSHKNVYFVDVMKRFDDRVVYGSDYRPLMRQLATFNVLTQELIGFGFALMSSDDHKCQEMIRNKVRELEKLLDERVNDIDANVEPMDKRVAEDVAHMKANMLSLELINKQYFQKNGVTLQLQPLQKFFEKITDKSGVKDIDIHSFFYFSCILNDRLHANYCQLLQLLIGFADSRHYEKLMARIRPEDVVINGLLTALAHRVYSDVDDSGRICFQKLLYSSLSASREIDLKKRVQDFGLKAICGHNSMAIKTLFNQLVDNDTITLDKLIHEIIIGAYIDGRKTLEQLMAVAFDQSLVHQQVVAKVLVNELHALSSMEMYGHPVLYQLILHRIMDQSSLEMINQMTKLIELIVNEPQREDMSPVVSVETLFQYLICDNKFTKQEVVFSKLVLLKNLVNMTDGEWPTIQANPVPIIAYLMQYMDYFWRSPVRKELFVEFLDDFLKKKLNRELTEEEFHDLDDMLRDLFGSRMQASHHRIYLMYCERVFPKPVHELYNIRTDIYHDQILHYAIATHSHQWISAVYQPELYITYEKDIKTALAHILPALTAREWFKLFDWLMLYYYTFQVMTMFRTAISNTKESVDKNPLVDCYLKLAADVVVDRHELAAIQRPMNEKDIHLYELDLAIMFKALSTVEFLFVSAELRARLVVILTELATTIRTEGFRLPSRYWDDKRQIPYIVKEVVNQVFPPDYHKEDMEDSVDVHKTLLIPPGSQRINAMKALNSLSDSNE</sequence>
<feature type="region of interest" description="Disordered" evidence="1">
    <location>
        <begin position="1"/>
        <end position="36"/>
    </location>
</feature>
<protein>
    <submittedName>
        <fullName evidence="2">Uncharacterized protein</fullName>
    </submittedName>
</protein>
<dbReference type="EMBL" id="OC924139">
    <property type="protein sequence ID" value="CAD7655321.1"/>
    <property type="molecule type" value="Genomic_DNA"/>
</dbReference>
<dbReference type="Proteomes" id="UP000728032">
    <property type="component" value="Unassembled WGS sequence"/>
</dbReference>
<accession>A0A7R9QSP9</accession>
<dbReference type="EMBL" id="CAJPVJ010009314">
    <property type="protein sequence ID" value="CAG2172508.1"/>
    <property type="molecule type" value="Genomic_DNA"/>
</dbReference>
<dbReference type="AlphaFoldDB" id="A0A7R9QSP9"/>
<evidence type="ECO:0000313" key="3">
    <source>
        <dbReference type="Proteomes" id="UP000728032"/>
    </source>
</evidence>
<name>A0A7R9QSP9_9ACAR</name>